<dbReference type="InterPro" id="IPR025824">
    <property type="entry name" value="OB-fold_nuc-bd_dom"/>
</dbReference>
<evidence type="ECO:0000259" key="8">
    <source>
        <dbReference type="Pfam" id="PF02601"/>
    </source>
</evidence>
<feature type="domain" description="Exonuclease VII large subunit C-terminal" evidence="8">
    <location>
        <begin position="127"/>
        <end position="343"/>
    </location>
</feature>
<evidence type="ECO:0000256" key="2">
    <source>
        <dbReference type="ARBA" id="ARBA00022722"/>
    </source>
</evidence>
<feature type="compositionally biased region" description="Basic and acidic residues" evidence="7">
    <location>
        <begin position="414"/>
        <end position="425"/>
    </location>
</feature>
<dbReference type="EC" id="3.1.11.6" evidence="5"/>
<comment type="subunit">
    <text evidence="5">Heterooligomer composed of large and small subunits.</text>
</comment>
<dbReference type="Pfam" id="PF02601">
    <property type="entry name" value="Exonuc_VII_L"/>
    <property type="match status" value="1"/>
</dbReference>
<keyword evidence="11" id="KW-1185">Reference proteome</keyword>
<dbReference type="CDD" id="cd04489">
    <property type="entry name" value="ExoVII_LU_OBF"/>
    <property type="match status" value="1"/>
</dbReference>
<evidence type="ECO:0000256" key="1">
    <source>
        <dbReference type="ARBA" id="ARBA00022490"/>
    </source>
</evidence>
<keyword evidence="3 5" id="KW-0378">Hydrolase</keyword>
<proteinExistence type="inferred from homology"/>
<keyword evidence="2 5" id="KW-0540">Nuclease</keyword>
<comment type="similarity">
    <text evidence="5 6">Belongs to the XseA family.</text>
</comment>
<sequence>MANSSSPEAPIPVGKVSALIGGWVERLGAVWVEGQITQLSRRPGMQFLTLRDTDHDISLGVTCFRSVLEPLADTLHEGSRVIVHAKPEWYTARGTLSLRATEVRLVGLGELLARLERLKRLLGAEGLFAADRKRPLPFLPHCVGLVTGRASAAERDVLENARRRCPAVRFEVRNVLVQGPQAAGQVAAAIRELDGHPEVDVIIVARGGGSVEDLLPFSDEELCRTVAGARTPVVSAIGHEPDQPLLDFVADLRASTPTDAAKRVVPDVGEEQARVRQLRDRARRTVTGLVERERAGLASVRSRPALAAPHRLLDERGQELGALLDRARRTVGHRLDRAESDLGHTLARVVSLSPAATLERGYAVLQTPDGHVVTDPARLAVGAPLHARVAGGGFDVTVSSPAPAQPAPAPGAPADRDPQQPRDPR</sequence>
<dbReference type="EMBL" id="BAAALF010000109">
    <property type="protein sequence ID" value="GAA1254338.1"/>
    <property type="molecule type" value="Genomic_DNA"/>
</dbReference>
<comment type="catalytic activity">
    <reaction evidence="5 6">
        <text>Exonucleolytic cleavage in either 5'- to 3'- or 3'- to 5'-direction to yield nucleoside 5'-phosphates.</text>
        <dbReference type="EC" id="3.1.11.6"/>
    </reaction>
</comment>
<evidence type="ECO:0000313" key="11">
    <source>
        <dbReference type="Proteomes" id="UP001500037"/>
    </source>
</evidence>
<dbReference type="RefSeq" id="WP_344444336.1">
    <property type="nucleotide sequence ID" value="NZ_BAAALF010000109.1"/>
</dbReference>
<name>A0ABN1WP27_9ACTN</name>
<evidence type="ECO:0000256" key="7">
    <source>
        <dbReference type="SAM" id="MobiDB-lite"/>
    </source>
</evidence>
<evidence type="ECO:0000256" key="6">
    <source>
        <dbReference type="RuleBase" id="RU004355"/>
    </source>
</evidence>
<comment type="function">
    <text evidence="5">Bidirectionally degrades single-stranded DNA into large acid-insoluble oligonucleotides, which are then degraded further into small acid-soluble oligonucleotides.</text>
</comment>
<evidence type="ECO:0000256" key="5">
    <source>
        <dbReference type="HAMAP-Rule" id="MF_00378"/>
    </source>
</evidence>
<evidence type="ECO:0000313" key="10">
    <source>
        <dbReference type="EMBL" id="GAA1254338.1"/>
    </source>
</evidence>
<accession>A0ABN1WP27</accession>
<keyword evidence="1 5" id="KW-0963">Cytoplasm</keyword>
<evidence type="ECO:0000259" key="9">
    <source>
        <dbReference type="Pfam" id="PF13742"/>
    </source>
</evidence>
<dbReference type="HAMAP" id="MF_00378">
    <property type="entry name" value="Exonuc_7_L"/>
    <property type="match status" value="1"/>
</dbReference>
<dbReference type="NCBIfam" id="TIGR00237">
    <property type="entry name" value="xseA"/>
    <property type="match status" value="1"/>
</dbReference>
<dbReference type="PANTHER" id="PTHR30008:SF0">
    <property type="entry name" value="EXODEOXYRIBONUCLEASE 7 LARGE SUBUNIT"/>
    <property type="match status" value="1"/>
</dbReference>
<dbReference type="InterPro" id="IPR020579">
    <property type="entry name" value="Exonuc_VII_lsu_C"/>
</dbReference>
<evidence type="ECO:0000256" key="3">
    <source>
        <dbReference type="ARBA" id="ARBA00022801"/>
    </source>
</evidence>
<comment type="subcellular location">
    <subcellularLocation>
        <location evidence="5 6">Cytoplasm</location>
    </subcellularLocation>
</comment>
<protein>
    <recommendedName>
        <fullName evidence="5">Exodeoxyribonuclease 7 large subunit</fullName>
        <ecNumber evidence="5">3.1.11.6</ecNumber>
    </recommendedName>
    <alternativeName>
        <fullName evidence="5">Exodeoxyribonuclease VII large subunit</fullName>
        <shortName evidence="5">Exonuclease VII large subunit</shortName>
    </alternativeName>
</protein>
<dbReference type="InterPro" id="IPR003753">
    <property type="entry name" value="Exonuc_VII_L"/>
</dbReference>
<dbReference type="Proteomes" id="UP001500037">
    <property type="component" value="Unassembled WGS sequence"/>
</dbReference>
<keyword evidence="4 5" id="KW-0269">Exonuclease</keyword>
<evidence type="ECO:0000256" key="4">
    <source>
        <dbReference type="ARBA" id="ARBA00022839"/>
    </source>
</evidence>
<organism evidence="10 11">
    <name type="scientific">Kitasatospora nipponensis</name>
    <dbReference type="NCBI Taxonomy" id="258049"/>
    <lineage>
        <taxon>Bacteria</taxon>
        <taxon>Bacillati</taxon>
        <taxon>Actinomycetota</taxon>
        <taxon>Actinomycetes</taxon>
        <taxon>Kitasatosporales</taxon>
        <taxon>Streptomycetaceae</taxon>
        <taxon>Kitasatospora</taxon>
    </lineage>
</organism>
<dbReference type="Pfam" id="PF13742">
    <property type="entry name" value="tRNA_anti_2"/>
    <property type="match status" value="1"/>
</dbReference>
<gene>
    <name evidence="5 10" type="primary">xseA</name>
    <name evidence="10" type="ORF">GCM10009665_51240</name>
</gene>
<comment type="caution">
    <text evidence="10">The sequence shown here is derived from an EMBL/GenBank/DDBJ whole genome shotgun (WGS) entry which is preliminary data.</text>
</comment>
<reference evidence="10 11" key="1">
    <citation type="journal article" date="2019" name="Int. J. Syst. Evol. Microbiol.">
        <title>The Global Catalogue of Microorganisms (GCM) 10K type strain sequencing project: providing services to taxonomists for standard genome sequencing and annotation.</title>
        <authorList>
            <consortium name="The Broad Institute Genomics Platform"/>
            <consortium name="The Broad Institute Genome Sequencing Center for Infectious Disease"/>
            <person name="Wu L."/>
            <person name="Ma J."/>
        </authorList>
    </citation>
    <scope>NUCLEOTIDE SEQUENCE [LARGE SCALE GENOMIC DNA]</scope>
    <source>
        <strain evidence="10 11">JCM 13004</strain>
    </source>
</reference>
<feature type="region of interest" description="Disordered" evidence="7">
    <location>
        <begin position="392"/>
        <end position="425"/>
    </location>
</feature>
<feature type="domain" description="OB-fold nucleic acid binding" evidence="9">
    <location>
        <begin position="13"/>
        <end position="103"/>
    </location>
</feature>
<dbReference type="PANTHER" id="PTHR30008">
    <property type="entry name" value="EXODEOXYRIBONUCLEASE 7 LARGE SUBUNIT"/>
    <property type="match status" value="1"/>
</dbReference>